<comment type="catalytic activity">
    <reaction evidence="7">
        <text>a 2'-deoxycytidine in DNA + S-adenosyl-L-methionine = an N(4)-methyl-2'-deoxycytidine in DNA + S-adenosyl-L-homocysteine + H(+)</text>
        <dbReference type="Rhea" id="RHEA:16857"/>
        <dbReference type="Rhea" id="RHEA-COMP:11369"/>
        <dbReference type="Rhea" id="RHEA-COMP:13674"/>
        <dbReference type="ChEBI" id="CHEBI:15378"/>
        <dbReference type="ChEBI" id="CHEBI:57856"/>
        <dbReference type="ChEBI" id="CHEBI:59789"/>
        <dbReference type="ChEBI" id="CHEBI:85452"/>
        <dbReference type="ChEBI" id="CHEBI:137933"/>
        <dbReference type="EC" id="2.1.1.113"/>
    </reaction>
</comment>
<gene>
    <name evidence="8" type="ORF">ACD_3C00033G0005</name>
</gene>
<dbReference type="EC" id="2.1.1.113" evidence="2"/>
<dbReference type="Gene3D" id="3.40.50.150">
    <property type="entry name" value="Vaccinia Virus protein VP39"/>
    <property type="match status" value="1"/>
</dbReference>
<proteinExistence type="inferred from homology"/>
<dbReference type="GO" id="GO:0015667">
    <property type="term" value="F:site-specific DNA-methyltransferase (cytosine-N4-specific) activity"/>
    <property type="evidence" value="ECO:0007669"/>
    <property type="project" value="UniProtKB-EC"/>
</dbReference>
<name>K2G327_9BACT</name>
<organism evidence="8">
    <name type="scientific">uncultured bacterium</name>
    <name type="common">gcode 4</name>
    <dbReference type="NCBI Taxonomy" id="1234023"/>
    <lineage>
        <taxon>Bacteria</taxon>
        <taxon>environmental samples</taxon>
    </lineage>
</organism>
<comment type="similarity">
    <text evidence="1">Belongs to the N(4)/N(6)-methyltransferase family. N(4) subfamily.</text>
</comment>
<evidence type="ECO:0000256" key="7">
    <source>
        <dbReference type="ARBA" id="ARBA00049120"/>
    </source>
</evidence>
<protein>
    <recommendedName>
        <fullName evidence="2">site-specific DNA-methyltransferase (cytosine-N(4)-specific)</fullName>
        <ecNumber evidence="2">2.1.1.113</ecNumber>
    </recommendedName>
</protein>
<dbReference type="InterPro" id="IPR029063">
    <property type="entry name" value="SAM-dependent_MTases_sf"/>
</dbReference>
<dbReference type="PROSITE" id="PS00093">
    <property type="entry name" value="N4_MTASE"/>
    <property type="match status" value="1"/>
</dbReference>
<keyword evidence="4" id="KW-0808">Transferase</keyword>
<keyword evidence="5" id="KW-0949">S-adenosyl-L-methionine</keyword>
<dbReference type="InterPro" id="IPR017985">
    <property type="entry name" value="MeTrfase_CN4_CS"/>
</dbReference>
<sequence length="375" mass="45791">MIELKDFWNIKWSSNAITRWAKYGPYYAMFPIDFAFNVIDKHSNIWDNVLDPFAWRFSSIYASAILWRNATWIEINPLWWIYWQTKLNPCIKDIILIRLEEIYALRFKFQSQANDMWEFYKLCYCNEVLTFLLSARANLGWKDSHIDRTLMSFILIYLHWKLWEGLSNQMRLTKSMGMNYSINWWKSNNYLVPPEINPLKLIQKKIEWRYLKWVPEASGEFELFLGDSVDILKNIKEEKLNKYSLLFTSPPYCSIVDYHVDQWIRLWMLWWNDSPKTNKDKHKWRFNWKEEYKELLNDVFGESKYLMKSKSTIYVRTDIREFTFNTTLEVLKKHFPTHKLTIIDQPFLNRTQTELFNQNITQFKKRWEIDIILES</sequence>
<keyword evidence="3" id="KW-0489">Methyltransferase</keyword>
<dbReference type="EMBL" id="AMFJ01000307">
    <property type="protein sequence ID" value="EKE28667.1"/>
    <property type="molecule type" value="Genomic_DNA"/>
</dbReference>
<keyword evidence="6" id="KW-0680">Restriction system</keyword>
<comment type="caution">
    <text evidence="8">The sequence shown here is derived from an EMBL/GenBank/DDBJ whole genome shotgun (WGS) entry which is preliminary data.</text>
</comment>
<evidence type="ECO:0000256" key="4">
    <source>
        <dbReference type="ARBA" id="ARBA00022679"/>
    </source>
</evidence>
<dbReference type="GO" id="GO:0009307">
    <property type="term" value="P:DNA restriction-modification system"/>
    <property type="evidence" value="ECO:0007669"/>
    <property type="project" value="UniProtKB-KW"/>
</dbReference>
<accession>K2G327</accession>
<dbReference type="SUPFAM" id="SSF53335">
    <property type="entry name" value="S-adenosyl-L-methionine-dependent methyltransferases"/>
    <property type="match status" value="2"/>
</dbReference>
<dbReference type="GO" id="GO:0003677">
    <property type="term" value="F:DNA binding"/>
    <property type="evidence" value="ECO:0007669"/>
    <property type="project" value="InterPro"/>
</dbReference>
<reference evidence="8" key="1">
    <citation type="journal article" date="2012" name="Science">
        <title>Fermentation, hydrogen, and sulfur metabolism in multiple uncultivated bacterial phyla.</title>
        <authorList>
            <person name="Wrighton K.C."/>
            <person name="Thomas B.C."/>
            <person name="Sharon I."/>
            <person name="Miller C.S."/>
            <person name="Castelle C.J."/>
            <person name="VerBerkmoes N.C."/>
            <person name="Wilkins M.J."/>
            <person name="Hettich R.L."/>
            <person name="Lipton M.S."/>
            <person name="Williams K.H."/>
            <person name="Long P.E."/>
            <person name="Banfield J.F."/>
        </authorList>
    </citation>
    <scope>NUCLEOTIDE SEQUENCE [LARGE SCALE GENOMIC DNA]</scope>
</reference>
<evidence type="ECO:0000256" key="6">
    <source>
        <dbReference type="ARBA" id="ARBA00022747"/>
    </source>
</evidence>
<evidence type="ECO:0000313" key="8">
    <source>
        <dbReference type="EMBL" id="EKE28667.1"/>
    </source>
</evidence>
<dbReference type="AlphaFoldDB" id="K2G327"/>
<evidence type="ECO:0000256" key="2">
    <source>
        <dbReference type="ARBA" id="ARBA00012185"/>
    </source>
</evidence>
<dbReference type="GO" id="GO:0032259">
    <property type="term" value="P:methylation"/>
    <property type="evidence" value="ECO:0007669"/>
    <property type="project" value="UniProtKB-KW"/>
</dbReference>
<evidence type="ECO:0000256" key="1">
    <source>
        <dbReference type="ARBA" id="ARBA00010203"/>
    </source>
</evidence>
<evidence type="ECO:0000256" key="3">
    <source>
        <dbReference type="ARBA" id="ARBA00022603"/>
    </source>
</evidence>
<evidence type="ECO:0000256" key="5">
    <source>
        <dbReference type="ARBA" id="ARBA00022691"/>
    </source>
</evidence>